<sequence>MEIAKLIAYLVEQDVLTTTKVDIVPLSGGVSCEILLIDDGKKRFVLKRALEKLKVEDDWFADVKRNEIEQRYLKYVATFFFDSVPAIIYSDSKHHFFCMEMLENGLKNWKEQLLNKNYDVAFAKKAGELLGAIHFKSAGDRGVAKDFDTLANFHELRIDPYLLKTGERHPELASYFQKEAVRLSEQKICLVHGDFSPKNILVSPNRLVVLDCEVAWYGDPVFDVAFLLNHFVLKSLYLSEDIEMLMQLAKEVWISYKKEAKILVNEGFEKQLIHLLLMLMLARVDGKSPVEYLNASQKKIIRDFVYQELPSANNSFECFKNKWLKYNTIVL</sequence>
<evidence type="ECO:0000256" key="2">
    <source>
        <dbReference type="ARBA" id="ARBA00022679"/>
    </source>
</evidence>
<keyword evidence="3" id="KW-0547">Nucleotide-binding</keyword>
<keyword evidence="2" id="KW-0808">Transferase</keyword>
<evidence type="ECO:0000256" key="5">
    <source>
        <dbReference type="ARBA" id="ARBA00022840"/>
    </source>
</evidence>
<keyword evidence="8" id="KW-1185">Reference proteome</keyword>
<dbReference type="PANTHER" id="PTHR34273:SF2">
    <property type="entry name" value="METHYLTHIORIBOSE KINASE"/>
    <property type="match status" value="1"/>
</dbReference>
<dbReference type="Gene3D" id="3.30.200.20">
    <property type="entry name" value="Phosphorylase Kinase, domain 1"/>
    <property type="match status" value="1"/>
</dbReference>
<evidence type="ECO:0000256" key="4">
    <source>
        <dbReference type="ARBA" id="ARBA00022777"/>
    </source>
</evidence>
<dbReference type="EMBL" id="JABBHF010000013">
    <property type="protein sequence ID" value="NMH89535.1"/>
    <property type="molecule type" value="Genomic_DNA"/>
</dbReference>
<name>A0ABX1S0X8_9FLAO</name>
<organism evidence="7 8">
    <name type="scientific">Flavivirga algicola</name>
    <dbReference type="NCBI Taxonomy" id="2729136"/>
    <lineage>
        <taxon>Bacteria</taxon>
        <taxon>Pseudomonadati</taxon>
        <taxon>Bacteroidota</taxon>
        <taxon>Flavobacteriia</taxon>
        <taxon>Flavobacteriales</taxon>
        <taxon>Flavobacteriaceae</taxon>
        <taxon>Flavivirga</taxon>
    </lineage>
</organism>
<dbReference type="SUPFAM" id="SSF56112">
    <property type="entry name" value="Protein kinase-like (PK-like)"/>
    <property type="match status" value="1"/>
</dbReference>
<evidence type="ECO:0000313" key="7">
    <source>
        <dbReference type="EMBL" id="NMH89535.1"/>
    </source>
</evidence>
<accession>A0ABX1S0X8</accession>
<comment type="caution">
    <text evidence="7">The sequence shown here is derived from an EMBL/GenBank/DDBJ whole genome shotgun (WGS) entry which is preliminary data.</text>
</comment>
<proteinExistence type="inferred from homology"/>
<dbReference type="PANTHER" id="PTHR34273">
    <property type="entry name" value="METHYLTHIORIBOSE KINASE"/>
    <property type="match status" value="1"/>
</dbReference>
<dbReference type="Gene3D" id="3.90.1200.10">
    <property type="match status" value="1"/>
</dbReference>
<dbReference type="Proteomes" id="UP000746690">
    <property type="component" value="Unassembled WGS sequence"/>
</dbReference>
<evidence type="ECO:0000259" key="6">
    <source>
        <dbReference type="Pfam" id="PF01636"/>
    </source>
</evidence>
<dbReference type="Pfam" id="PF01636">
    <property type="entry name" value="APH"/>
    <property type="match status" value="1"/>
</dbReference>
<keyword evidence="4" id="KW-0418">Kinase</keyword>
<gene>
    <name evidence="7" type="ORF">HHX25_18660</name>
</gene>
<dbReference type="InterPro" id="IPR002575">
    <property type="entry name" value="Aminoglycoside_PTrfase"/>
</dbReference>
<keyword evidence="5" id="KW-0067">ATP-binding</keyword>
<dbReference type="RefSeq" id="WP_169676605.1">
    <property type="nucleotide sequence ID" value="NZ_JABBHF010000013.1"/>
</dbReference>
<dbReference type="InterPro" id="IPR011009">
    <property type="entry name" value="Kinase-like_dom_sf"/>
</dbReference>
<evidence type="ECO:0000256" key="1">
    <source>
        <dbReference type="ARBA" id="ARBA00010165"/>
    </source>
</evidence>
<reference evidence="7 8" key="1">
    <citation type="submission" date="2020-04" db="EMBL/GenBank/DDBJ databases">
        <title>A Flavivirga sp. nov.</title>
        <authorList>
            <person name="Sun X."/>
        </authorList>
    </citation>
    <scope>NUCLEOTIDE SEQUENCE [LARGE SCALE GENOMIC DNA]</scope>
    <source>
        <strain evidence="7 8">Y03</strain>
    </source>
</reference>
<evidence type="ECO:0000256" key="3">
    <source>
        <dbReference type="ARBA" id="ARBA00022741"/>
    </source>
</evidence>
<protein>
    <submittedName>
        <fullName evidence="7">Aminoglycoside phosphotransferase family protein</fullName>
    </submittedName>
</protein>
<evidence type="ECO:0000313" key="8">
    <source>
        <dbReference type="Proteomes" id="UP000746690"/>
    </source>
</evidence>
<comment type="similarity">
    <text evidence="1">Belongs to the methylthioribose kinase family.</text>
</comment>
<feature type="domain" description="Aminoglycoside phosphotransferase" evidence="6">
    <location>
        <begin position="23"/>
        <end position="232"/>
    </location>
</feature>